<accession>A0A8J4QDV1</accession>
<proteinExistence type="predicted"/>
<sequence length="81" mass="9114">MMKSRTVSSNIPKLSLSLLTNSNLFLQEYSIPSIQAIDLNRSLSRLYLHQTHSVAPQFQMNKQPSSKNFSGISYSNINPTV</sequence>
<dbReference type="Proteomes" id="UP000737018">
    <property type="component" value="Unassembled WGS sequence"/>
</dbReference>
<dbReference type="OrthoDB" id="10571283at2759"/>
<reference evidence="2" key="1">
    <citation type="submission" date="2020-03" db="EMBL/GenBank/DDBJ databases">
        <title>Castanea mollissima Vanexum genome sequencing.</title>
        <authorList>
            <person name="Staton M."/>
        </authorList>
    </citation>
    <scope>NUCLEOTIDE SEQUENCE</scope>
    <source>
        <tissue evidence="2">Leaf</tissue>
    </source>
</reference>
<comment type="caution">
    <text evidence="2">The sequence shown here is derived from an EMBL/GenBank/DDBJ whole genome shotgun (WGS) entry which is preliminary data.</text>
</comment>
<feature type="region of interest" description="Disordered" evidence="1">
    <location>
        <begin position="62"/>
        <end position="81"/>
    </location>
</feature>
<name>A0A8J4QDV1_9ROSI</name>
<evidence type="ECO:0000313" key="2">
    <source>
        <dbReference type="EMBL" id="KAF3947837.1"/>
    </source>
</evidence>
<evidence type="ECO:0000313" key="3">
    <source>
        <dbReference type="Proteomes" id="UP000737018"/>
    </source>
</evidence>
<evidence type="ECO:0000256" key="1">
    <source>
        <dbReference type="SAM" id="MobiDB-lite"/>
    </source>
</evidence>
<keyword evidence="3" id="KW-1185">Reference proteome</keyword>
<dbReference type="AlphaFoldDB" id="A0A8J4QDV1"/>
<protein>
    <submittedName>
        <fullName evidence="2">Uncharacterized protein</fullName>
    </submittedName>
</protein>
<organism evidence="2 3">
    <name type="scientific">Castanea mollissima</name>
    <name type="common">Chinese chestnut</name>
    <dbReference type="NCBI Taxonomy" id="60419"/>
    <lineage>
        <taxon>Eukaryota</taxon>
        <taxon>Viridiplantae</taxon>
        <taxon>Streptophyta</taxon>
        <taxon>Embryophyta</taxon>
        <taxon>Tracheophyta</taxon>
        <taxon>Spermatophyta</taxon>
        <taxon>Magnoliopsida</taxon>
        <taxon>eudicotyledons</taxon>
        <taxon>Gunneridae</taxon>
        <taxon>Pentapetalae</taxon>
        <taxon>rosids</taxon>
        <taxon>fabids</taxon>
        <taxon>Fagales</taxon>
        <taxon>Fagaceae</taxon>
        <taxon>Castanea</taxon>
    </lineage>
</organism>
<gene>
    <name evidence="2" type="ORF">CMV_026088</name>
</gene>
<dbReference type="EMBL" id="JRKL02007350">
    <property type="protein sequence ID" value="KAF3947837.1"/>
    <property type="molecule type" value="Genomic_DNA"/>
</dbReference>